<keyword evidence="6" id="KW-1185">Reference proteome</keyword>
<evidence type="ECO:0000259" key="5">
    <source>
        <dbReference type="Pfam" id="PF00189"/>
    </source>
</evidence>
<dbReference type="Proteomes" id="UP000050792">
    <property type="component" value="Unassembled WGS sequence"/>
</dbReference>
<evidence type="ECO:0000256" key="1">
    <source>
        <dbReference type="ARBA" id="ARBA00010761"/>
    </source>
</evidence>
<keyword evidence="3" id="KW-0687">Ribonucleoprotein</keyword>
<feature type="domain" description="Small ribosomal subunit protein uS3 C-terminal" evidence="5">
    <location>
        <begin position="1"/>
        <end position="62"/>
    </location>
</feature>
<evidence type="ECO:0000256" key="2">
    <source>
        <dbReference type="ARBA" id="ARBA00022980"/>
    </source>
</evidence>
<accession>A0AA85ES07</accession>
<dbReference type="AlphaFoldDB" id="A0AA85ES07"/>
<dbReference type="WBParaSite" id="SRDH1_20990.1">
    <property type="protein sequence ID" value="SRDH1_20990.1"/>
    <property type="gene ID" value="SRDH1_20990"/>
</dbReference>
<dbReference type="Pfam" id="PF00189">
    <property type="entry name" value="Ribosomal_S3_C"/>
    <property type="match status" value="1"/>
</dbReference>
<organism evidence="6 7">
    <name type="scientific">Schistosoma rodhaini</name>
    <dbReference type="NCBI Taxonomy" id="6188"/>
    <lineage>
        <taxon>Eukaryota</taxon>
        <taxon>Metazoa</taxon>
        <taxon>Spiralia</taxon>
        <taxon>Lophotrochozoa</taxon>
        <taxon>Platyhelminthes</taxon>
        <taxon>Trematoda</taxon>
        <taxon>Digenea</taxon>
        <taxon>Strigeidida</taxon>
        <taxon>Schistosomatoidea</taxon>
        <taxon>Schistosomatidae</taxon>
        <taxon>Schistosoma</taxon>
    </lineage>
</organism>
<sequence length="95" mass="10298">MKSGATGAEVIVSGKIKDGKAKAMKFSDELIIHSGDPVNNYIDKTVCHVQLPQGILEIKFKIMLDHDSSSKKCPRKSSSDTVTILAAKEDLQTPL</sequence>
<dbReference type="InterPro" id="IPR001351">
    <property type="entry name" value="Ribosomal_uS3_C"/>
</dbReference>
<protein>
    <recommendedName>
        <fullName evidence="4">40S ribosomal protein S3</fullName>
    </recommendedName>
</protein>
<evidence type="ECO:0000256" key="3">
    <source>
        <dbReference type="ARBA" id="ARBA00023274"/>
    </source>
</evidence>
<dbReference type="GO" id="GO:0022627">
    <property type="term" value="C:cytosolic small ribosomal subunit"/>
    <property type="evidence" value="ECO:0007669"/>
    <property type="project" value="TreeGrafter"/>
</dbReference>
<reference evidence="7" key="2">
    <citation type="submission" date="2023-11" db="UniProtKB">
        <authorList>
            <consortium name="WormBaseParasite"/>
        </authorList>
    </citation>
    <scope>IDENTIFICATION</scope>
</reference>
<dbReference type="PANTHER" id="PTHR11760:SF32">
    <property type="entry name" value="SMALL RIBOSOMAL SUBUNIT PROTEIN US3"/>
    <property type="match status" value="1"/>
</dbReference>
<dbReference type="Gene3D" id="3.30.1140.32">
    <property type="entry name" value="Ribosomal protein S3, C-terminal domain"/>
    <property type="match status" value="1"/>
</dbReference>
<dbReference type="GO" id="GO:0003735">
    <property type="term" value="F:structural constituent of ribosome"/>
    <property type="evidence" value="ECO:0007669"/>
    <property type="project" value="InterPro"/>
</dbReference>
<dbReference type="PANTHER" id="PTHR11760">
    <property type="entry name" value="30S/40S RIBOSOMAL PROTEIN S3"/>
    <property type="match status" value="1"/>
</dbReference>
<evidence type="ECO:0000313" key="6">
    <source>
        <dbReference type="Proteomes" id="UP000050792"/>
    </source>
</evidence>
<evidence type="ECO:0000313" key="7">
    <source>
        <dbReference type="WBParaSite" id="SRDH1_20990.1"/>
    </source>
</evidence>
<dbReference type="GO" id="GO:2001235">
    <property type="term" value="P:positive regulation of apoptotic signaling pathway"/>
    <property type="evidence" value="ECO:0007669"/>
    <property type="project" value="TreeGrafter"/>
</dbReference>
<dbReference type="GO" id="GO:0006412">
    <property type="term" value="P:translation"/>
    <property type="evidence" value="ECO:0007669"/>
    <property type="project" value="InterPro"/>
</dbReference>
<proteinExistence type="inferred from homology"/>
<dbReference type="GO" id="GO:0005634">
    <property type="term" value="C:nucleus"/>
    <property type="evidence" value="ECO:0007669"/>
    <property type="project" value="TreeGrafter"/>
</dbReference>
<comment type="similarity">
    <text evidence="1">Belongs to the universal ribosomal protein uS3 family.</text>
</comment>
<keyword evidence="2" id="KW-0689">Ribosomal protein</keyword>
<reference evidence="6" key="1">
    <citation type="submission" date="2022-06" db="EMBL/GenBank/DDBJ databases">
        <authorList>
            <person name="Berger JAMES D."/>
            <person name="Berger JAMES D."/>
        </authorList>
    </citation>
    <scope>NUCLEOTIDE SEQUENCE [LARGE SCALE GENOMIC DNA]</scope>
</reference>
<name>A0AA85ES07_9TREM</name>
<dbReference type="SUPFAM" id="SSF54821">
    <property type="entry name" value="Ribosomal protein S3 C-terminal domain"/>
    <property type="match status" value="1"/>
</dbReference>
<dbReference type="InterPro" id="IPR057258">
    <property type="entry name" value="Ribosomal_uS3"/>
</dbReference>
<dbReference type="InterPro" id="IPR036419">
    <property type="entry name" value="Ribosomal_S3_C_sf"/>
</dbReference>
<evidence type="ECO:0000256" key="4">
    <source>
        <dbReference type="ARBA" id="ARBA00035408"/>
    </source>
</evidence>